<feature type="compositionally biased region" description="Polar residues" evidence="1">
    <location>
        <begin position="685"/>
        <end position="695"/>
    </location>
</feature>
<evidence type="ECO:0000313" key="2">
    <source>
        <dbReference type="EMBL" id="KIM43933.1"/>
    </source>
</evidence>
<feature type="compositionally biased region" description="Polar residues" evidence="1">
    <location>
        <begin position="550"/>
        <end position="563"/>
    </location>
</feature>
<feature type="region of interest" description="Disordered" evidence="1">
    <location>
        <begin position="281"/>
        <end position="402"/>
    </location>
</feature>
<evidence type="ECO:0000256" key="1">
    <source>
        <dbReference type="SAM" id="MobiDB-lite"/>
    </source>
</evidence>
<feature type="compositionally biased region" description="Polar residues" evidence="1">
    <location>
        <begin position="329"/>
        <end position="343"/>
    </location>
</feature>
<feature type="region of interest" description="Disordered" evidence="1">
    <location>
        <begin position="428"/>
        <end position="634"/>
    </location>
</feature>
<feature type="compositionally biased region" description="Polar residues" evidence="1">
    <location>
        <begin position="618"/>
        <end position="633"/>
    </location>
</feature>
<feature type="compositionally biased region" description="Basic residues" evidence="1">
    <location>
        <begin position="434"/>
        <end position="445"/>
    </location>
</feature>
<accession>A0A0C2Y239</accession>
<sequence length="754" mass="84233">MLVQVLDRFSVLLEDWFEFSSSTSIGSNYPQGIRLVVHGGACMLLHPQLYALSEQQASVFAKRGDPDNQNMGHRRTTTRDVDFIARGFLAEYGTVWTSGSISGGRGGEKGRGMYAKDRLRGCIHDTAVLFGLGEDWMNADADVALPMVYDPTRIPYDPIYTAALQPYNLKLHTIYTSPNKHLTLISVTPFWAVALKLVRYTKWDRVDVCLLLRNGTHLSGTQWTPEKLQSWLEDSCWAMGYANYDARKKEELVGRIQHAIWGLGEWTKFVEGSTADAYANPTGGATGSWGSAVTREGPAATWKNSEKRWSAHEAMGGGAPGSVVGGERPSQTGWMSSFGSNGVRNDGMVNGSSTRLHGQVSVADWGSSNTSKRKKSQSRRRRSMSQPRGEIFIPPGAEDFGFDDEYAQQFGHASDPYSFDTLDRAVQSIDRSQRQHQRSSGRHTHQQPGPSSNFQSQPNFQSRRQKDKQRKRDRMRSRMHKSEWGVSAYASSDDDSSSGLNDSDLDTDTEEADKENRWDSNDYDDTRNYNDKEARGRRRDIRATYPEPSQWDSNTSSVNNTLRPPSASAFRGPSPNRNFNGMPAHRPPAIGVSLHDPGPIPPADTTPFIPPGAAGPSHHQQPHYSSGRPSRNDPSYLAQLQFESQVRDYHAGQEGRKALLEKERKIYDRMDFSEVARAGRGGRGQDSSSNANATSWHGLDVRARPDNRPERGQRTVWHDGDVGREGWDQRGGRRREEQGEGNEHTGYRNGWMDG</sequence>
<reference evidence="2 3" key="1">
    <citation type="submission" date="2014-04" db="EMBL/GenBank/DDBJ databases">
        <authorList>
            <consortium name="DOE Joint Genome Institute"/>
            <person name="Kuo A."/>
            <person name="Gay G."/>
            <person name="Dore J."/>
            <person name="Kohler A."/>
            <person name="Nagy L.G."/>
            <person name="Floudas D."/>
            <person name="Copeland A."/>
            <person name="Barry K.W."/>
            <person name="Cichocki N."/>
            <person name="Veneault-Fourrey C."/>
            <person name="LaButti K."/>
            <person name="Lindquist E.A."/>
            <person name="Lipzen A."/>
            <person name="Lundell T."/>
            <person name="Morin E."/>
            <person name="Murat C."/>
            <person name="Sun H."/>
            <person name="Tunlid A."/>
            <person name="Henrissat B."/>
            <person name="Grigoriev I.V."/>
            <person name="Hibbett D.S."/>
            <person name="Martin F."/>
            <person name="Nordberg H.P."/>
            <person name="Cantor M.N."/>
            <person name="Hua S.X."/>
        </authorList>
    </citation>
    <scope>NUCLEOTIDE SEQUENCE [LARGE SCALE GENOMIC DNA]</scope>
    <source>
        <strain evidence="3">h7</strain>
    </source>
</reference>
<dbReference type="EMBL" id="KN831774">
    <property type="protein sequence ID" value="KIM43933.1"/>
    <property type="molecule type" value="Genomic_DNA"/>
</dbReference>
<feature type="compositionally biased region" description="Acidic residues" evidence="1">
    <location>
        <begin position="503"/>
        <end position="513"/>
    </location>
</feature>
<keyword evidence="3" id="KW-1185">Reference proteome</keyword>
<feature type="compositionally biased region" description="Pro residues" evidence="1">
    <location>
        <begin position="598"/>
        <end position="610"/>
    </location>
</feature>
<dbReference type="Proteomes" id="UP000053424">
    <property type="component" value="Unassembled WGS sequence"/>
</dbReference>
<feature type="compositionally biased region" description="Basic residues" evidence="1">
    <location>
        <begin position="463"/>
        <end position="479"/>
    </location>
</feature>
<dbReference type="OrthoDB" id="3141838at2759"/>
<feature type="compositionally biased region" description="Low complexity" evidence="1">
    <location>
        <begin position="487"/>
        <end position="502"/>
    </location>
</feature>
<dbReference type="STRING" id="686832.A0A0C2Y239"/>
<feature type="compositionally biased region" description="Basic residues" evidence="1">
    <location>
        <begin position="371"/>
        <end position="383"/>
    </location>
</feature>
<organism evidence="2 3">
    <name type="scientific">Hebeloma cylindrosporum</name>
    <dbReference type="NCBI Taxonomy" id="76867"/>
    <lineage>
        <taxon>Eukaryota</taxon>
        <taxon>Fungi</taxon>
        <taxon>Dikarya</taxon>
        <taxon>Basidiomycota</taxon>
        <taxon>Agaricomycotina</taxon>
        <taxon>Agaricomycetes</taxon>
        <taxon>Agaricomycetidae</taxon>
        <taxon>Agaricales</taxon>
        <taxon>Agaricineae</taxon>
        <taxon>Hymenogastraceae</taxon>
        <taxon>Hebeloma</taxon>
    </lineage>
</organism>
<dbReference type="HOGENOM" id="CLU_369202_0_0_1"/>
<feature type="compositionally biased region" description="Basic and acidic residues" evidence="1">
    <location>
        <begin position="699"/>
        <end position="746"/>
    </location>
</feature>
<protein>
    <submittedName>
        <fullName evidence="2">Uncharacterized protein</fullName>
    </submittedName>
</protein>
<gene>
    <name evidence="2" type="ORF">M413DRAFT_442997</name>
</gene>
<proteinExistence type="predicted"/>
<feature type="compositionally biased region" description="Low complexity" evidence="1">
    <location>
        <begin position="446"/>
        <end position="462"/>
    </location>
</feature>
<dbReference type="AlphaFoldDB" id="A0A0C2Y239"/>
<reference evidence="3" key="2">
    <citation type="submission" date="2015-01" db="EMBL/GenBank/DDBJ databases">
        <title>Evolutionary Origins and Diversification of the Mycorrhizal Mutualists.</title>
        <authorList>
            <consortium name="DOE Joint Genome Institute"/>
            <consortium name="Mycorrhizal Genomics Consortium"/>
            <person name="Kohler A."/>
            <person name="Kuo A."/>
            <person name="Nagy L.G."/>
            <person name="Floudas D."/>
            <person name="Copeland A."/>
            <person name="Barry K.W."/>
            <person name="Cichocki N."/>
            <person name="Veneault-Fourrey C."/>
            <person name="LaButti K."/>
            <person name="Lindquist E.A."/>
            <person name="Lipzen A."/>
            <person name="Lundell T."/>
            <person name="Morin E."/>
            <person name="Murat C."/>
            <person name="Riley R."/>
            <person name="Ohm R."/>
            <person name="Sun H."/>
            <person name="Tunlid A."/>
            <person name="Henrissat B."/>
            <person name="Grigoriev I.V."/>
            <person name="Hibbett D.S."/>
            <person name="Martin F."/>
        </authorList>
    </citation>
    <scope>NUCLEOTIDE SEQUENCE [LARGE SCALE GENOMIC DNA]</scope>
    <source>
        <strain evidence="3">h7</strain>
    </source>
</reference>
<feature type="region of interest" description="Disordered" evidence="1">
    <location>
        <begin position="677"/>
        <end position="754"/>
    </location>
</feature>
<evidence type="ECO:0000313" key="3">
    <source>
        <dbReference type="Proteomes" id="UP000053424"/>
    </source>
</evidence>
<feature type="compositionally biased region" description="Basic and acidic residues" evidence="1">
    <location>
        <begin position="514"/>
        <end position="534"/>
    </location>
</feature>
<name>A0A0C2Y239_HEBCY</name>
<feature type="compositionally biased region" description="Gly residues" evidence="1">
    <location>
        <begin position="315"/>
        <end position="324"/>
    </location>
</feature>